<evidence type="ECO:0000313" key="2">
    <source>
        <dbReference type="EMBL" id="ETF06838.1"/>
    </source>
</evidence>
<dbReference type="AlphaFoldDB" id="V8R5A1"/>
<organism evidence="2">
    <name type="scientific">Pseudomonas moraviensis R28-S</name>
    <dbReference type="NCBI Taxonomy" id="1395516"/>
    <lineage>
        <taxon>Bacteria</taxon>
        <taxon>Pseudomonadati</taxon>
        <taxon>Pseudomonadota</taxon>
        <taxon>Gammaproteobacteria</taxon>
        <taxon>Pseudomonadales</taxon>
        <taxon>Pseudomonadaceae</taxon>
        <taxon>Pseudomonas</taxon>
    </lineage>
</organism>
<gene>
    <name evidence="2" type="ORF">PMO01_18485</name>
</gene>
<dbReference type="HOGENOM" id="CLU_377596_0_0_6"/>
<evidence type="ECO:0000256" key="1">
    <source>
        <dbReference type="SAM" id="MobiDB-lite"/>
    </source>
</evidence>
<comment type="caution">
    <text evidence="2">The sequence shown here is derived from an EMBL/GenBank/DDBJ whole genome shotgun (WGS) entry which is preliminary data.</text>
</comment>
<dbReference type="EMBL" id="AYMZ01000008">
    <property type="protein sequence ID" value="ETF06838.1"/>
    <property type="molecule type" value="Genomic_DNA"/>
</dbReference>
<accession>V8R5A1</accession>
<reference evidence="2" key="1">
    <citation type="journal article" date="2014" name="Genome Announc.">
        <title>Draft Genome Sequence of Pseudomonas moraviensis R28-S.</title>
        <authorList>
            <person name="Hunter S.S."/>
            <person name="Yano H."/>
            <person name="Loftie-Eaton W."/>
            <person name="Hughes J."/>
            <person name="De Gelder L."/>
            <person name="Stragier P."/>
            <person name="De Vos P."/>
            <person name="Settles M.L."/>
            <person name="Top E.M."/>
        </authorList>
    </citation>
    <scope>NUCLEOTIDE SEQUENCE [LARGE SCALE GENOMIC DNA]</scope>
    <source>
        <strain evidence="2">R28-S</strain>
    </source>
</reference>
<dbReference type="PATRIC" id="fig|1395516.4.peg.3752"/>
<protein>
    <submittedName>
        <fullName evidence="2">Uncharacterized protein</fullName>
    </submittedName>
</protein>
<sequence length="734" mass="82048">MKHKEMLIAGNWERQTFDLVPAQQFNISEKMGQDFFGELIEKISEINPNLTFEFNRWPCLTIKNGEETVAVLAHPAREQRHEHLKKFGCSAALFNGAFYNNAILEDVKQILPLFNVDFKDIKAREDLGQKSEIVNHSVNSLVKGAFDHVHFAELRSLYLKPSTLAENFLKVNGYEKGWIDGERDRDISEEFINLMKENPSFFRFSSKQDAELDAKLDEAMRVLDENVAEQDKQNLMNANEAQKLIDEHKAKLAAEREFVEQKMKELDLYWHPKRGNPYDKDKEKECVICNKYGRALVTYKKLSGDINIHASGMHNEAALAFSAAMAYERFGHDKVHWNVSKTFRKHAGSAEELALIADRTLDALIKAGFEPNQVVFPKDLQYLVQRKVDELMNNATFDQATPEQASEAKAVMDELAAKAKAENAAADLDPVQEETIPDEAPINAPVKGVGGAEPDPAVPPAGPVPAAGDGVGEPVTKAPVAKKAVHVVNGCFLVKNHETDTYLLYGIKGKAPENMQAKTMNKVINKLAENLNPENPKEIIQAIKGCWTIDKPLYTLGEIKKHEDAILNSYEGSKKEQAAKFKEEYNYKSAYQTLNSLKLEMDAPKPSSDSAPTENTNIAGFEVDETVDSDVPEYESVEQAEQHVADVLNRPDVLDSEEYNNLKQARNEAQAKVDEPKVENASTAGSSTKAVDGLDDSKALADIEKAMKEKQQKTIADLNKAMANKTNKLEKEKI</sequence>
<proteinExistence type="predicted"/>
<dbReference type="Proteomes" id="UP000024771">
    <property type="component" value="Chromosome"/>
</dbReference>
<dbReference type="RefSeq" id="WP_024013731.1">
    <property type="nucleotide sequence ID" value="NZ_CM002330.1"/>
</dbReference>
<feature type="compositionally biased region" description="Polar residues" evidence="1">
    <location>
        <begin position="680"/>
        <end position="689"/>
    </location>
</feature>
<feature type="compositionally biased region" description="Basic and acidic residues" evidence="1">
    <location>
        <begin position="665"/>
        <end position="678"/>
    </location>
</feature>
<feature type="region of interest" description="Disordered" evidence="1">
    <location>
        <begin position="665"/>
        <end position="692"/>
    </location>
</feature>
<name>V8R5A1_9PSED</name>